<organism evidence="5 6">
    <name type="scientific">Grimontia celer</name>
    <dbReference type="NCBI Taxonomy" id="1796497"/>
    <lineage>
        <taxon>Bacteria</taxon>
        <taxon>Pseudomonadati</taxon>
        <taxon>Pseudomonadota</taxon>
        <taxon>Gammaproteobacteria</taxon>
        <taxon>Vibrionales</taxon>
        <taxon>Vibrionaceae</taxon>
        <taxon>Grimontia</taxon>
    </lineage>
</organism>
<dbReference type="PANTHER" id="PTHR31308">
    <property type="match status" value="1"/>
</dbReference>
<evidence type="ECO:0000313" key="5">
    <source>
        <dbReference type="EMBL" id="CZF81240.1"/>
    </source>
</evidence>
<dbReference type="Gene3D" id="2.80.10.50">
    <property type="match status" value="1"/>
</dbReference>
<dbReference type="Pfam" id="PF00150">
    <property type="entry name" value="Cellulase"/>
    <property type="match status" value="1"/>
</dbReference>
<feature type="signal peptide" evidence="3">
    <location>
        <begin position="1"/>
        <end position="22"/>
    </location>
</feature>
<keyword evidence="1 5" id="KW-0378">Hydrolase</keyword>
<evidence type="ECO:0000256" key="3">
    <source>
        <dbReference type="SAM" id="SignalP"/>
    </source>
</evidence>
<dbReference type="Pfam" id="PF00652">
    <property type="entry name" value="Ricin_B_lectin"/>
    <property type="match status" value="1"/>
</dbReference>
<dbReference type="SUPFAM" id="SSF50370">
    <property type="entry name" value="Ricin B-like lectins"/>
    <property type="match status" value="1"/>
</dbReference>
<reference evidence="6" key="1">
    <citation type="submission" date="2016-02" db="EMBL/GenBank/DDBJ databases">
        <authorList>
            <person name="Rodrigo-Torres Lidia"/>
            <person name="Arahal R.David."/>
        </authorList>
    </citation>
    <scope>NUCLEOTIDE SEQUENCE [LARGE SCALE GENOMIC DNA]</scope>
    <source>
        <strain evidence="6">CECT 9029</strain>
    </source>
</reference>
<dbReference type="PROSITE" id="PS50231">
    <property type="entry name" value="RICIN_B_LECTIN"/>
    <property type="match status" value="1"/>
</dbReference>
<dbReference type="PANTHER" id="PTHR31308:SF5">
    <property type="entry name" value="ERGOSTERYL-BETA-GLUCOSIDASE"/>
    <property type="match status" value="1"/>
</dbReference>
<dbReference type="InterPro" id="IPR052066">
    <property type="entry name" value="Glycosphingolipid_Hydrolases"/>
</dbReference>
<evidence type="ECO:0000313" key="6">
    <source>
        <dbReference type="Proteomes" id="UP000071641"/>
    </source>
</evidence>
<proteinExistence type="predicted"/>
<protein>
    <submittedName>
        <fullName evidence="5">Glucan endo-1,3-beta-glucosidase</fullName>
        <ecNumber evidence="5">3.2.1.39</ecNumber>
    </submittedName>
</protein>
<dbReference type="GO" id="GO:0000272">
    <property type="term" value="P:polysaccharide catabolic process"/>
    <property type="evidence" value="ECO:0007669"/>
    <property type="project" value="InterPro"/>
</dbReference>
<dbReference type="CDD" id="cd23456">
    <property type="entry name" value="beta-trefoil_Ricin_SCDase"/>
    <property type="match status" value="1"/>
</dbReference>
<keyword evidence="2 5" id="KW-0326">Glycosidase</keyword>
<dbReference type="SUPFAM" id="SSF51445">
    <property type="entry name" value="(Trans)glycosidases"/>
    <property type="match status" value="1"/>
</dbReference>
<dbReference type="InterPro" id="IPR017853">
    <property type="entry name" value="GH"/>
</dbReference>
<dbReference type="Gene3D" id="3.20.20.80">
    <property type="entry name" value="Glycosidases"/>
    <property type="match status" value="1"/>
</dbReference>
<dbReference type="InterPro" id="IPR035992">
    <property type="entry name" value="Ricin_B-like_lectins"/>
</dbReference>
<dbReference type="SMART" id="SM00458">
    <property type="entry name" value="RICIN"/>
    <property type="match status" value="1"/>
</dbReference>
<name>A0A128F480_9GAMM</name>
<feature type="chain" id="PRO_5007281981" evidence="3">
    <location>
        <begin position="23"/>
        <end position="781"/>
    </location>
</feature>
<evidence type="ECO:0000256" key="1">
    <source>
        <dbReference type="ARBA" id="ARBA00022801"/>
    </source>
</evidence>
<dbReference type="InterPro" id="IPR001547">
    <property type="entry name" value="Glyco_hydro_5"/>
</dbReference>
<dbReference type="EMBL" id="FIZX01000002">
    <property type="protein sequence ID" value="CZF81240.1"/>
    <property type="molecule type" value="Genomic_DNA"/>
</dbReference>
<dbReference type="GO" id="GO:0042973">
    <property type="term" value="F:glucan endo-1,3-beta-D-glucosidase activity"/>
    <property type="evidence" value="ECO:0007669"/>
    <property type="project" value="UniProtKB-EC"/>
</dbReference>
<gene>
    <name evidence="5" type="ORF">GCE9029_02485</name>
</gene>
<dbReference type="InterPro" id="IPR000772">
    <property type="entry name" value="Ricin_B_lectin"/>
</dbReference>
<feature type="domain" description="Ricin B lectin" evidence="4">
    <location>
        <begin position="648"/>
        <end position="779"/>
    </location>
</feature>
<dbReference type="Proteomes" id="UP000071641">
    <property type="component" value="Unassembled WGS sequence"/>
</dbReference>
<keyword evidence="3" id="KW-0732">Signal</keyword>
<evidence type="ECO:0000259" key="4">
    <source>
        <dbReference type="SMART" id="SM00458"/>
    </source>
</evidence>
<dbReference type="STRING" id="1796497.GCE9029_02485"/>
<dbReference type="AlphaFoldDB" id="A0A128F480"/>
<keyword evidence="6" id="KW-1185">Reference proteome</keyword>
<dbReference type="EC" id="3.2.1.39" evidence="5"/>
<sequence length="781" mass="88747">MKPIAVYAMLSMSCLMNSSVLATEDTNQNDLNLSTKNIAGEVSHIFRDEYGRETILRGFNVSGSVKLHWTGFKPFVNANDAAFSFEQMRNKTGSNVVRFTVAWEGVHPEVDYIDQNYVDEVIAQMREAIKRDMYVIVDFHADLYSRHTFIRTDRITGNGAPEWIVRGGGHGRSGCSAIGSFHCLSSWFANLIFNDTARAAQRDFWLNSSINTTAGERKVQDEFLWQMSHLAEAIKDQLTEEEFQYVLGIEPINEPSDGGIHELGINNHAEFDNQFLWPFYQRVRTSLNTLEGWENKWVFAEPLVFWNTPIPLATSETGGGYLETPPGEGFVFSAHYYDSNRRAFDLSTPRNASYFRNLDFVRNESDFLEIPVILTEFGAPNGGFGHTDNHRLSNATYQAMEISDRKSGTDRFVDFHTTMMSGTHWQWDHNYDNHQENIHNNPDLFVSATDAWNGEDFSVIRNFSQEYTVDERLVERLYPRKVQGDLIAFHFNAIVRDRWNDPLDWAILRVDLPDVYEDRPLFADTRFALMTWQGKALQKPTEMFIPGHMNPSSAVLVTDWGIVKGLTEGDLGDGISVTGQGTGIMLNLDRQDDDVHFALIVESTDHEAISLKELQTALKNNLLERQESVVYLPGQMTHGGYPEDHSRSGEFSLVNQATGLCLDVAGGFTFNGTNVQSYPCNNTNAQRWIYDEQNHFLRSSLDRNQCLDIGGDRTQGTNVKIWNCNDFFTQNRHFSFNDNVLEVRGFPNLSVSATSDQASSNVVLGDPQKALENAQWLRVYR</sequence>
<accession>A0A128F480</accession>
<evidence type="ECO:0000256" key="2">
    <source>
        <dbReference type="ARBA" id="ARBA00023295"/>
    </source>
</evidence>